<dbReference type="STRING" id="1324314.BVG16_01290"/>
<evidence type="ECO:0000313" key="11">
    <source>
        <dbReference type="EMBL" id="OPA81009.1"/>
    </source>
</evidence>
<evidence type="ECO:0000256" key="8">
    <source>
        <dbReference type="SAM" id="Phobius"/>
    </source>
</evidence>
<dbReference type="InterPro" id="IPR041033">
    <property type="entry name" value="SpaA_PFL_dom_1"/>
</dbReference>
<keyword evidence="4" id="KW-0964">Secreted</keyword>
<evidence type="ECO:0000256" key="2">
    <source>
        <dbReference type="ARBA" id="ARBA00007257"/>
    </source>
</evidence>
<dbReference type="Gene3D" id="2.60.40.1280">
    <property type="match status" value="1"/>
</dbReference>
<evidence type="ECO:0000256" key="9">
    <source>
        <dbReference type="SAM" id="SignalP"/>
    </source>
</evidence>
<sequence length="1441" mass="160047">MLKTKEMKKVMSLFFVIALLLNLITPMTFAAESSNEGIGADTSGKSVTEAVYDIPENIITNVRMTVGEEGHEQDISEIRPDTGERVRIYFDWQLPANHGYKANSSFTFDLPDKFTLSQQLTGDLSGGVGSYTVSPEGKVTLLFNENIENDQELDGYFFVWRKFDSSKLDEGTEQKILFPFKDEVRDVTVHFKNNGTKMDKSGIADKGFNPSKIDWIVDINKDENLIQKPRFEDIIPEGLVLDQSSIKVEELQVHLNGTVSVTNNVYHNYTHEITTVGSTKQQKLSLKFDNSIDRAYRVSYSTQITKTDNATYTNHAALYDGYDDQGQKLISESSGKVSVQFSQPLTKKAGKYDPVAQTVEWEIEYNYNEQLIKKDDAWLVDTYDQPAQELEANSFEVYKVSIDQNGQAVKDSKPLQKNVDYTLDEQKANFTFKLSFKYDIHEGYLIRYKTKLNDRVTTNGTADNSVVMHDGTESHASQVTSEYILSKFGKITSYKNKEIQWTIHLNDDLKTMNHVVLKDTFANQGLEFDENSLKIDGLEPDQKYTVTSDQDYTQGFLITFEKPVKKKYTITYTTTFDPVFFDTNKLGKYKNNVHLTWDDESNISHIIDKPAEVIPNSNTQNNGEKTGVYNAKDKTIAWTIDVNYNRHHIENAVLTDKLTGPQTFVEDSLVINKTSIDDQGNIVVGEQVDQKQYVVELTKSKENTIEGFKISFHHPLDDSYRITYKTSLKSLPVEAEYSNHATLYGDGESGTKIFEQSKTVKPSYGGEYIDKQGHQGTDPNDMDNAHWSIYINRSQSYIAENAVLEDTMSTNQIPMKDTFTLYSLKVDENGNLSKKGEADPNDYTLAFHDGAAEGTPTFTITFHKAFENAYLLEYQTYLNAVHQEKVTNSVSFAGKTAGELGGSSNQEFEANFSGAGGGAINAVKGNISIVKDDFSDPNIKLAGAVFELYNAAGDKLLATSKPTGKDGKVTFEGFKSGEYKIKEIIAPTGYVADKQLISIKFDAKNTTQTFVIKNKKIKQAFILTKVAKEDPTLTLEGAIFKLEKKEADGYHTVHGMEAVTSDAKGQVILANLDAGDYQLTEIKAPKGYKLDSTPIPFTIDQNQTIIKEHTMVNSVVDNGSIELTKVDGYDDKPLQGVEFELQDAYGHPVKSNLFTDQDGKITVNDLPAGRYQFVEITPLADYYPLANPEAFEITSEDQVKVSIENNKIPGSVKLTKVAAGNSDLKLKDAEFKLLDADKKPMLDKDGKELSLFVTDGNGELKVSNLRPGTYYLEETKAPIGYYMKDRYTEIHIVTGQETEVVVANYRYTSGGGNGGTVDPTPPVTPDPTKPVDPAKPVDPTKPVDPSEPGNPDHPSGGNEGKPGDGSNTGSTDNGGTNKQPPATKEEEHGHQVPGNKGNGQTNGQVLPKTGEDSHLPMQLAGLSIMLLGIALLAFRKKLVKS</sequence>
<proteinExistence type="inferred from homology"/>
<keyword evidence="8" id="KW-0812">Transmembrane</keyword>
<feature type="transmembrane region" description="Helical" evidence="8">
    <location>
        <begin position="1415"/>
        <end position="1434"/>
    </location>
</feature>
<dbReference type="PANTHER" id="PTHR36108">
    <property type="entry name" value="COLOSSIN-B-RELATED"/>
    <property type="match status" value="1"/>
</dbReference>
<dbReference type="Proteomes" id="UP000190188">
    <property type="component" value="Unassembled WGS sequence"/>
</dbReference>
<dbReference type="Gene3D" id="2.60.40.740">
    <property type="match status" value="5"/>
</dbReference>
<feature type="signal peptide" evidence="9">
    <location>
        <begin position="1"/>
        <end position="30"/>
    </location>
</feature>
<keyword evidence="6" id="KW-0572">Peptidoglycan-anchor</keyword>
<keyword evidence="8" id="KW-0472">Membrane</keyword>
<feature type="region of interest" description="Disordered" evidence="7">
    <location>
        <begin position="1310"/>
        <end position="1412"/>
    </location>
</feature>
<gene>
    <name evidence="11" type="ORF">BVG16_01290</name>
</gene>
<comment type="caution">
    <text evidence="11">The sequence shown here is derived from an EMBL/GenBank/DDBJ whole genome shotgun (WGS) entry which is preliminary data.</text>
</comment>
<dbReference type="GO" id="GO:0007155">
    <property type="term" value="P:cell adhesion"/>
    <property type="evidence" value="ECO:0007669"/>
    <property type="project" value="InterPro"/>
</dbReference>
<evidence type="ECO:0000259" key="10">
    <source>
        <dbReference type="PROSITE" id="PS50847"/>
    </source>
</evidence>
<dbReference type="InterPro" id="IPR013783">
    <property type="entry name" value="Ig-like_fold"/>
</dbReference>
<keyword evidence="3" id="KW-0134">Cell wall</keyword>
<name>A0A1T2XMB1_9BACL</name>
<evidence type="ECO:0000256" key="1">
    <source>
        <dbReference type="ARBA" id="ARBA00004168"/>
    </source>
</evidence>
<dbReference type="InterPro" id="IPR008456">
    <property type="entry name" value="Collagen-bd_dom"/>
</dbReference>
<dbReference type="InterPro" id="IPR011252">
    <property type="entry name" value="Fibrogen-bd_dom1"/>
</dbReference>
<keyword evidence="12" id="KW-1185">Reference proteome</keyword>
<dbReference type="NCBIfam" id="TIGR01167">
    <property type="entry name" value="LPXTG_anchor"/>
    <property type="match status" value="1"/>
</dbReference>
<feature type="compositionally biased region" description="Pro residues" evidence="7">
    <location>
        <begin position="1319"/>
        <end position="1330"/>
    </location>
</feature>
<evidence type="ECO:0000256" key="6">
    <source>
        <dbReference type="ARBA" id="ARBA00023088"/>
    </source>
</evidence>
<feature type="compositionally biased region" description="Low complexity" evidence="7">
    <location>
        <begin position="1364"/>
        <end position="1377"/>
    </location>
</feature>
<dbReference type="Gene3D" id="2.60.40.10">
    <property type="entry name" value="Immunoglobulins"/>
    <property type="match status" value="4"/>
</dbReference>
<keyword evidence="5 9" id="KW-0732">Signal</keyword>
<keyword evidence="8" id="KW-1133">Transmembrane helix</keyword>
<evidence type="ECO:0000256" key="5">
    <source>
        <dbReference type="ARBA" id="ARBA00022729"/>
    </source>
</evidence>
<feature type="chain" id="PRO_5012278410" description="Gram-positive cocci surface proteins LPxTG domain-containing protein" evidence="9">
    <location>
        <begin position="31"/>
        <end position="1441"/>
    </location>
</feature>
<protein>
    <recommendedName>
        <fullName evidence="10">Gram-positive cocci surface proteins LPxTG domain-containing protein</fullName>
    </recommendedName>
</protein>
<reference evidence="11 12" key="1">
    <citation type="submission" date="2017-01" db="EMBL/GenBank/DDBJ databases">
        <title>Genome analysis of Paenibacillus selenitrireducens ES3-24.</title>
        <authorList>
            <person name="Xu D."/>
            <person name="Yao R."/>
            <person name="Zheng S."/>
        </authorList>
    </citation>
    <scope>NUCLEOTIDE SEQUENCE [LARGE SCALE GENOMIC DNA]</scope>
    <source>
        <strain evidence="11 12">ES3-24</strain>
    </source>
</reference>
<dbReference type="InterPro" id="IPR019931">
    <property type="entry name" value="LPXTG_anchor"/>
</dbReference>
<dbReference type="EMBL" id="MSZX01000001">
    <property type="protein sequence ID" value="OPA81009.1"/>
    <property type="molecule type" value="Genomic_DNA"/>
</dbReference>
<comment type="subcellular location">
    <subcellularLocation>
        <location evidence="1">Secreted</location>
        <location evidence="1">Cell wall</location>
        <topology evidence="1">Peptidoglycan-anchor</topology>
    </subcellularLocation>
</comment>
<evidence type="ECO:0000256" key="4">
    <source>
        <dbReference type="ARBA" id="ARBA00022525"/>
    </source>
</evidence>
<dbReference type="InterPro" id="IPR008966">
    <property type="entry name" value="Adhesion_dom_sf"/>
</dbReference>
<organism evidence="11 12">
    <name type="scientific">Paenibacillus selenitireducens</name>
    <dbReference type="NCBI Taxonomy" id="1324314"/>
    <lineage>
        <taxon>Bacteria</taxon>
        <taxon>Bacillati</taxon>
        <taxon>Bacillota</taxon>
        <taxon>Bacilli</taxon>
        <taxon>Bacillales</taxon>
        <taxon>Paenibacillaceae</taxon>
        <taxon>Paenibacillus</taxon>
    </lineage>
</organism>
<dbReference type="PANTHER" id="PTHR36108:SF13">
    <property type="entry name" value="COLOSSIN-B-RELATED"/>
    <property type="match status" value="1"/>
</dbReference>
<dbReference type="SUPFAM" id="SSF49478">
    <property type="entry name" value="Cna protein B-type domain"/>
    <property type="match status" value="3"/>
</dbReference>
<evidence type="ECO:0000313" key="12">
    <source>
        <dbReference type="Proteomes" id="UP000190188"/>
    </source>
</evidence>
<dbReference type="GO" id="GO:0005518">
    <property type="term" value="F:collagen binding"/>
    <property type="evidence" value="ECO:0007669"/>
    <property type="project" value="InterPro"/>
</dbReference>
<dbReference type="SUPFAM" id="SSF49401">
    <property type="entry name" value="Bacterial adhesins"/>
    <property type="match status" value="6"/>
</dbReference>
<dbReference type="Pfam" id="PF05737">
    <property type="entry name" value="Collagen_bind"/>
    <property type="match status" value="5"/>
</dbReference>
<comment type="similarity">
    <text evidence="2">Belongs to the serine-aspartate repeat-containing protein (SDr) family.</text>
</comment>
<accession>A0A1T2XMB1</accession>
<feature type="domain" description="Gram-positive cocci surface proteins LPxTG" evidence="10">
    <location>
        <begin position="1406"/>
        <end position="1441"/>
    </location>
</feature>
<dbReference type="PROSITE" id="PS50847">
    <property type="entry name" value="GRAM_POS_ANCHORING"/>
    <property type="match status" value="1"/>
</dbReference>
<evidence type="ECO:0000256" key="7">
    <source>
        <dbReference type="SAM" id="MobiDB-lite"/>
    </source>
</evidence>
<evidence type="ECO:0000256" key="3">
    <source>
        <dbReference type="ARBA" id="ARBA00022512"/>
    </source>
</evidence>
<dbReference type="Pfam" id="PF17802">
    <property type="entry name" value="SpaA"/>
    <property type="match status" value="4"/>
</dbReference>